<organism evidence="3 4">
    <name type="scientific">Leifsonia tongyongensis</name>
    <dbReference type="NCBI Taxonomy" id="1268043"/>
    <lineage>
        <taxon>Bacteria</taxon>
        <taxon>Bacillati</taxon>
        <taxon>Actinomycetota</taxon>
        <taxon>Actinomycetes</taxon>
        <taxon>Micrococcales</taxon>
        <taxon>Microbacteriaceae</taxon>
        <taxon>Leifsonia</taxon>
    </lineage>
</organism>
<sequence>MRGSRRFVAGEGAIMLLTALLAGCSAGPGFAPPSPAGLMASDPPPTPSPSPAPAPTPAPTPTASASDPSSWVIDFDGVGPAKLGVQLAVDRATLAHLTDESQASCPIAVYGSEAAPTIILVPDASGMVTAIDVFGHLWGSSNTDFRATPRTASGIGADSTLAQLLIAYPTIQKTGRYSFLDYYGITNGSGRWIVFAVDTDTGDVWGIQVGPSAGMPSELCG</sequence>
<dbReference type="EMBL" id="JAAGWY010000001">
    <property type="protein sequence ID" value="NEN05729.1"/>
    <property type="molecule type" value="Genomic_DNA"/>
</dbReference>
<evidence type="ECO:0000313" key="3">
    <source>
        <dbReference type="EMBL" id="NEN05729.1"/>
    </source>
</evidence>
<name>A0A6L9XWD2_9MICO</name>
<feature type="compositionally biased region" description="Pro residues" evidence="1">
    <location>
        <begin position="42"/>
        <end position="60"/>
    </location>
</feature>
<evidence type="ECO:0008006" key="5">
    <source>
        <dbReference type="Google" id="ProtNLM"/>
    </source>
</evidence>
<dbReference type="Proteomes" id="UP000474967">
    <property type="component" value="Unassembled WGS sequence"/>
</dbReference>
<feature type="chain" id="PRO_5026892766" description="PepSY domain-containing protein" evidence="2">
    <location>
        <begin position="32"/>
        <end position="221"/>
    </location>
</feature>
<comment type="caution">
    <text evidence="3">The sequence shown here is derived from an EMBL/GenBank/DDBJ whole genome shotgun (WGS) entry which is preliminary data.</text>
</comment>
<protein>
    <recommendedName>
        <fullName evidence="5">PepSY domain-containing protein</fullName>
    </recommendedName>
</protein>
<keyword evidence="2" id="KW-0732">Signal</keyword>
<dbReference type="RefSeq" id="WP_163288904.1">
    <property type="nucleotide sequence ID" value="NZ_JAAGWY010000001.1"/>
</dbReference>
<feature type="region of interest" description="Disordered" evidence="1">
    <location>
        <begin position="33"/>
        <end position="68"/>
    </location>
</feature>
<evidence type="ECO:0000256" key="1">
    <source>
        <dbReference type="SAM" id="MobiDB-lite"/>
    </source>
</evidence>
<keyword evidence="4" id="KW-1185">Reference proteome</keyword>
<evidence type="ECO:0000313" key="4">
    <source>
        <dbReference type="Proteomes" id="UP000474967"/>
    </source>
</evidence>
<evidence type="ECO:0000256" key="2">
    <source>
        <dbReference type="SAM" id="SignalP"/>
    </source>
</evidence>
<accession>A0A6L9XWD2</accession>
<dbReference type="PROSITE" id="PS51257">
    <property type="entry name" value="PROKAR_LIPOPROTEIN"/>
    <property type="match status" value="1"/>
</dbReference>
<feature type="signal peptide" evidence="2">
    <location>
        <begin position="1"/>
        <end position="31"/>
    </location>
</feature>
<proteinExistence type="predicted"/>
<dbReference type="AlphaFoldDB" id="A0A6L9XWD2"/>
<gene>
    <name evidence="3" type="ORF">G3T36_07570</name>
</gene>
<reference evidence="3 4" key="1">
    <citation type="journal article" date="2014" name="J. Microbiol.">
        <title>Diaminobutyricibacter tongyongensis gen. nov., sp. nov. and Homoserinibacter gongjuensis gen. nov., sp. nov. belong to the family Microbacteriaceae.</title>
        <authorList>
            <person name="Kim S.J."/>
            <person name="Ahn J.H."/>
            <person name="Weon H.Y."/>
            <person name="Hamada M."/>
            <person name="Suzuki K."/>
            <person name="Kwon S.W."/>
        </authorList>
    </citation>
    <scope>NUCLEOTIDE SEQUENCE [LARGE SCALE GENOMIC DNA]</scope>
    <source>
        <strain evidence="3 4">NBRC 108724</strain>
    </source>
</reference>